<keyword evidence="8" id="KW-1185">Reference proteome</keyword>
<dbReference type="GO" id="GO:0009099">
    <property type="term" value="P:L-valine biosynthetic process"/>
    <property type="evidence" value="ECO:0007669"/>
    <property type="project" value="TreeGrafter"/>
</dbReference>
<dbReference type="KEGG" id="ndk:I601_1817"/>
<dbReference type="OrthoDB" id="4494979at2"/>
<evidence type="ECO:0000259" key="6">
    <source>
        <dbReference type="Pfam" id="PF02776"/>
    </source>
</evidence>
<dbReference type="PATRIC" id="fig|1300347.3.peg.1819"/>
<feature type="domain" description="Thiamine pyrophosphate enzyme central" evidence="4">
    <location>
        <begin position="201"/>
        <end position="331"/>
    </location>
</feature>
<dbReference type="GO" id="GO:0003984">
    <property type="term" value="F:acetolactate synthase activity"/>
    <property type="evidence" value="ECO:0007669"/>
    <property type="project" value="TreeGrafter"/>
</dbReference>
<dbReference type="AlphaFoldDB" id="A0A1A9GJ06"/>
<evidence type="ECO:0000313" key="8">
    <source>
        <dbReference type="Proteomes" id="UP000077868"/>
    </source>
</evidence>
<dbReference type="Pfam" id="PF00205">
    <property type="entry name" value="TPP_enzyme_M"/>
    <property type="match status" value="1"/>
</dbReference>
<accession>A0A1A9GJ06</accession>
<comment type="similarity">
    <text evidence="1 3">Belongs to the TPP enzyme family.</text>
</comment>
<dbReference type="InterPro" id="IPR029061">
    <property type="entry name" value="THDP-binding"/>
</dbReference>
<dbReference type="Pfam" id="PF02775">
    <property type="entry name" value="TPP_enzyme_C"/>
    <property type="match status" value="1"/>
</dbReference>
<gene>
    <name evidence="7" type="primary">aruI</name>
    <name evidence="7" type="ORF">I601_1817</name>
</gene>
<dbReference type="GO" id="GO:0030976">
    <property type="term" value="F:thiamine pyrophosphate binding"/>
    <property type="evidence" value="ECO:0007669"/>
    <property type="project" value="InterPro"/>
</dbReference>
<feature type="domain" description="Thiamine pyrophosphate enzyme N-terminal TPP-binding" evidence="6">
    <location>
        <begin position="14"/>
        <end position="130"/>
    </location>
</feature>
<keyword evidence="7" id="KW-0456">Lyase</keyword>
<dbReference type="CDD" id="cd00568">
    <property type="entry name" value="TPP_enzymes"/>
    <property type="match status" value="1"/>
</dbReference>
<reference evidence="7 8" key="1">
    <citation type="submission" date="2016-03" db="EMBL/GenBank/DDBJ databases">
        <title>Complete genome sequence of a soil Actinobacterium, Nocardioides dokdonensis FR1436.</title>
        <authorList>
            <person name="Kwon S.-K."/>
            <person name="Kim K."/>
            <person name="Kim J.F."/>
        </authorList>
    </citation>
    <scope>NUCLEOTIDE SEQUENCE [LARGE SCALE GENOMIC DNA]</scope>
    <source>
        <strain evidence="7 8">FR1436</strain>
    </source>
</reference>
<dbReference type="Proteomes" id="UP000077868">
    <property type="component" value="Chromosome"/>
</dbReference>
<dbReference type="InterPro" id="IPR029035">
    <property type="entry name" value="DHS-like_NAD/FAD-binding_dom"/>
</dbReference>
<dbReference type="Gene3D" id="3.40.50.1220">
    <property type="entry name" value="TPP-binding domain"/>
    <property type="match status" value="1"/>
</dbReference>
<dbReference type="PANTHER" id="PTHR18968">
    <property type="entry name" value="THIAMINE PYROPHOSPHATE ENZYMES"/>
    <property type="match status" value="1"/>
</dbReference>
<keyword evidence="2 3" id="KW-0786">Thiamine pyrophosphate</keyword>
<evidence type="ECO:0000256" key="1">
    <source>
        <dbReference type="ARBA" id="ARBA00007812"/>
    </source>
</evidence>
<dbReference type="Gene3D" id="3.40.50.970">
    <property type="match status" value="2"/>
</dbReference>
<dbReference type="GO" id="GO:0000287">
    <property type="term" value="F:magnesium ion binding"/>
    <property type="evidence" value="ECO:0007669"/>
    <property type="project" value="InterPro"/>
</dbReference>
<sequence length="537" mass="54569">MSTPTPAAQAPTQTGGEALVAALAAHGVDTVFGIPGTHNLPIYAHLDAYGVRHFSPRHEQGAGYAADGYARSSGRPGVALTTSGPAVLNAAAAVAQAYSDSVPVLLISPGLPLAHPGLGNGYLHEVKDQQQALASVVAYSHRVTSVAEIPLAVAQAFATMTSGRPRPVHLEIPLDLLDESDVVVPVAPVPVAVSMPPAEVLAAAAEVLGSAQRPGIVAGGGARHAAAELVALAERWGAPVVTTTNGKGAVADDHELALGAGVHHPAVAAFAADCDVVLVVGSELAPADLWIGPLPYGGQVVRIDVDPVQVVTNALPDLALVGDAATCLAALTARLPGTPAEDAVGRADHWRKQLQGDARAEGRIYLSLIEAMAQALDRDAIVAADSAMACYYGALSNLPSYTPSSFLYPTGLGTLGYGLPAAIGAKIAHPDRQVIAMHGDGGVMFTIAELAGAAEAGLAIPLLVVDNGGYGEIRNEQVARGDATLGVDLGRVDFPTLARGLGCHGVSVEVSGLAAELRKAFAADRPTLVHVMEPTDG</sequence>
<protein>
    <submittedName>
        <fullName evidence="7">Putative 2-ketoarginine decarboxylase AruI</fullName>
        <ecNumber evidence="7">4.1.1.75</ecNumber>
    </submittedName>
</protein>
<dbReference type="SUPFAM" id="SSF52467">
    <property type="entry name" value="DHS-like NAD/FAD-binding domain"/>
    <property type="match status" value="1"/>
</dbReference>
<dbReference type="EC" id="4.1.1.75" evidence="7"/>
<dbReference type="RefSeq" id="WP_068108445.1">
    <property type="nucleotide sequence ID" value="NZ_CP015079.1"/>
</dbReference>
<dbReference type="InterPro" id="IPR012000">
    <property type="entry name" value="Thiamin_PyroP_enz_cen_dom"/>
</dbReference>
<feature type="domain" description="Thiamine pyrophosphate enzyme TPP-binding" evidence="5">
    <location>
        <begin position="391"/>
        <end position="531"/>
    </location>
</feature>
<dbReference type="SUPFAM" id="SSF52518">
    <property type="entry name" value="Thiamin diphosphate-binding fold (THDP-binding)"/>
    <property type="match status" value="2"/>
</dbReference>
<dbReference type="PROSITE" id="PS00187">
    <property type="entry name" value="TPP_ENZYMES"/>
    <property type="match status" value="1"/>
</dbReference>
<dbReference type="GO" id="GO:0050660">
    <property type="term" value="F:flavin adenine dinucleotide binding"/>
    <property type="evidence" value="ECO:0007669"/>
    <property type="project" value="TreeGrafter"/>
</dbReference>
<proteinExistence type="inferred from homology"/>
<evidence type="ECO:0000256" key="3">
    <source>
        <dbReference type="RuleBase" id="RU362132"/>
    </source>
</evidence>
<organism evidence="7 8">
    <name type="scientific">Nocardioides dokdonensis FR1436</name>
    <dbReference type="NCBI Taxonomy" id="1300347"/>
    <lineage>
        <taxon>Bacteria</taxon>
        <taxon>Bacillati</taxon>
        <taxon>Actinomycetota</taxon>
        <taxon>Actinomycetes</taxon>
        <taxon>Propionibacteriales</taxon>
        <taxon>Nocardioidaceae</taxon>
        <taxon>Nocardioides</taxon>
    </lineage>
</organism>
<dbReference type="PANTHER" id="PTHR18968:SF167">
    <property type="entry name" value="ACETOLACTATE SYNTHASE LARGE SUBUNIT ILVB2-RELATED"/>
    <property type="match status" value="1"/>
</dbReference>
<evidence type="ECO:0000259" key="4">
    <source>
        <dbReference type="Pfam" id="PF00205"/>
    </source>
</evidence>
<dbReference type="GO" id="GO:0005948">
    <property type="term" value="C:acetolactate synthase complex"/>
    <property type="evidence" value="ECO:0007669"/>
    <property type="project" value="TreeGrafter"/>
</dbReference>
<dbReference type="Pfam" id="PF02776">
    <property type="entry name" value="TPP_enzyme_N"/>
    <property type="match status" value="1"/>
</dbReference>
<dbReference type="InterPro" id="IPR012001">
    <property type="entry name" value="Thiamin_PyroP_enz_TPP-bd_dom"/>
</dbReference>
<dbReference type="STRING" id="1300347.I601_1817"/>
<dbReference type="InterPro" id="IPR045229">
    <property type="entry name" value="TPP_enz"/>
</dbReference>
<evidence type="ECO:0000259" key="5">
    <source>
        <dbReference type="Pfam" id="PF02775"/>
    </source>
</evidence>
<dbReference type="EMBL" id="CP015079">
    <property type="protein sequence ID" value="ANH38248.1"/>
    <property type="molecule type" value="Genomic_DNA"/>
</dbReference>
<dbReference type="GO" id="GO:0047435">
    <property type="term" value="F:5-guanidino-2-oxopentanoate decarboxylase activity"/>
    <property type="evidence" value="ECO:0007669"/>
    <property type="project" value="UniProtKB-EC"/>
</dbReference>
<dbReference type="FunFam" id="3.40.50.970:FF:000007">
    <property type="entry name" value="Acetolactate synthase"/>
    <property type="match status" value="1"/>
</dbReference>
<evidence type="ECO:0000313" key="7">
    <source>
        <dbReference type="EMBL" id="ANH38248.1"/>
    </source>
</evidence>
<dbReference type="CDD" id="cd07035">
    <property type="entry name" value="TPP_PYR_POX_like"/>
    <property type="match status" value="1"/>
</dbReference>
<name>A0A1A9GJ06_9ACTN</name>
<dbReference type="GO" id="GO:0009097">
    <property type="term" value="P:isoleucine biosynthetic process"/>
    <property type="evidence" value="ECO:0007669"/>
    <property type="project" value="TreeGrafter"/>
</dbReference>
<dbReference type="InterPro" id="IPR011766">
    <property type="entry name" value="TPP_enzyme_TPP-bd"/>
</dbReference>
<dbReference type="InterPro" id="IPR000399">
    <property type="entry name" value="TPP-bd_CS"/>
</dbReference>
<evidence type="ECO:0000256" key="2">
    <source>
        <dbReference type="ARBA" id="ARBA00023052"/>
    </source>
</evidence>